<dbReference type="SUPFAM" id="SSF52418">
    <property type="entry name" value="Nucleoside phosphorylase/phosphoribosyltransferase catalytic domain"/>
    <property type="match status" value="1"/>
</dbReference>
<proteinExistence type="inferred from homology"/>
<dbReference type="InterPro" id="IPR036320">
    <property type="entry name" value="Glycosyl_Trfase_fam3_N_dom_sf"/>
</dbReference>
<dbReference type="InterPro" id="IPR013102">
    <property type="entry name" value="PYNP_C"/>
</dbReference>
<evidence type="ECO:0000313" key="13">
    <source>
        <dbReference type="Proteomes" id="UP000712157"/>
    </source>
</evidence>
<dbReference type="FunFam" id="3.40.1030.10:FF:000003">
    <property type="entry name" value="Pyrimidine-nucleoside phosphorylase"/>
    <property type="match status" value="1"/>
</dbReference>
<evidence type="ECO:0000256" key="10">
    <source>
        <dbReference type="ARBA" id="ARBA00048525"/>
    </source>
</evidence>
<evidence type="ECO:0000313" key="12">
    <source>
        <dbReference type="EMBL" id="MBU9738232.1"/>
    </source>
</evidence>
<comment type="catalytic activity">
    <reaction evidence="10">
        <text>thymidine + phosphate = 2-deoxy-alpha-D-ribose 1-phosphate + thymine</text>
        <dbReference type="Rhea" id="RHEA:16037"/>
        <dbReference type="ChEBI" id="CHEBI:17748"/>
        <dbReference type="ChEBI" id="CHEBI:17821"/>
        <dbReference type="ChEBI" id="CHEBI:43474"/>
        <dbReference type="ChEBI" id="CHEBI:57259"/>
        <dbReference type="EC" id="2.4.2.2"/>
    </reaction>
</comment>
<dbReference type="Gene3D" id="1.20.970.10">
    <property type="entry name" value="Transferase, Pyrimidine Nucleoside Phosphorylase, Chain C"/>
    <property type="match status" value="1"/>
</dbReference>
<evidence type="ECO:0000256" key="1">
    <source>
        <dbReference type="ARBA" id="ARBA00001066"/>
    </source>
</evidence>
<dbReference type="Gene3D" id="3.40.1030.10">
    <property type="entry name" value="Nucleoside phosphorylase/phosphoribosyltransferase catalytic domain"/>
    <property type="match status" value="1"/>
</dbReference>
<comment type="caution">
    <text evidence="12">The sequence shown here is derived from an EMBL/GenBank/DDBJ whole genome shotgun (WGS) entry which is preliminary data.</text>
</comment>
<dbReference type="EC" id="2.4.2.2" evidence="5"/>
<reference evidence="12" key="1">
    <citation type="submission" date="2021-06" db="EMBL/GenBank/DDBJ databases">
        <title>Description of novel taxa of the family Lachnospiraceae.</title>
        <authorList>
            <person name="Chaplin A.V."/>
            <person name="Sokolova S.R."/>
            <person name="Pikina A.P."/>
            <person name="Korzhanova M."/>
            <person name="Belova V."/>
            <person name="Korostin D."/>
            <person name="Efimov B.A."/>
        </authorList>
    </citation>
    <scope>NUCLEOTIDE SEQUENCE</scope>
    <source>
        <strain evidence="12">ASD5720</strain>
    </source>
</reference>
<dbReference type="Pfam" id="PF07831">
    <property type="entry name" value="PYNP_C"/>
    <property type="match status" value="1"/>
</dbReference>
<evidence type="ECO:0000256" key="9">
    <source>
        <dbReference type="ARBA" id="ARBA00048453"/>
    </source>
</evidence>
<dbReference type="InterPro" id="IPR000312">
    <property type="entry name" value="Glycosyl_Trfase_fam3"/>
</dbReference>
<evidence type="ECO:0000256" key="2">
    <source>
        <dbReference type="ARBA" id="ARBA00003877"/>
    </source>
</evidence>
<evidence type="ECO:0000256" key="8">
    <source>
        <dbReference type="ARBA" id="ARBA00022679"/>
    </source>
</evidence>
<dbReference type="PANTHER" id="PTHR10515">
    <property type="entry name" value="THYMIDINE PHOSPHORYLASE"/>
    <property type="match status" value="1"/>
</dbReference>
<keyword evidence="8 12" id="KW-0808">Transferase</keyword>
<dbReference type="SMART" id="SM00941">
    <property type="entry name" value="PYNP_C"/>
    <property type="match status" value="1"/>
</dbReference>
<accession>A0A949K8H1</accession>
<protein>
    <recommendedName>
        <fullName evidence="6">Pyrimidine-nucleoside phosphorylase</fullName>
        <ecNumber evidence="5">2.4.2.2</ecNumber>
    </recommendedName>
</protein>
<feature type="domain" description="Pyrimidine nucleoside phosphorylase C-terminal" evidence="11">
    <location>
        <begin position="345"/>
        <end position="419"/>
    </location>
</feature>
<sequence>MRMYDLIMKKRNGGVLTKEEIEFMIHDYTNGKIPDYQMSAMMMAVYFRGMNKEETVNLTMSMARSGDMLDLSAIEGIKVDKHSTGGVGDKTSLVLTPMLAALGLPVAKMSGRGLGHTGGTIDKLESFPGFSVSLTETQFIENVNRIKIAIMGQTADLAPADKKLYALRDVTATVDNLSLIASSIMSKKLAAGADAIVLDVKTGSGAFMKTEEDALALAKTMVEIGTSAGRKMTAIVSDMDQPLGFAVGNALEVKEAIETLKGRGSEDLKNLCKKLGAGLLVSIGRSASMEEAEDILQKTIDDGSALAKLAEFVHAQGGEEAAVYHTDLLPQASLVEEIPSGQSGYIRHIDTEEVGIVSLILGGGRETKESEIDLSVGLVLRKKVGDYVNAGESLAVIHANDPEKLRQAKERFCTTYHFSEEPVERPAFIKAVITGNQ</sequence>
<comment type="catalytic activity">
    <reaction evidence="1">
        <text>2'-deoxyuridine + phosphate = 2-deoxy-alpha-D-ribose 1-phosphate + uracil</text>
        <dbReference type="Rhea" id="RHEA:22824"/>
        <dbReference type="ChEBI" id="CHEBI:16450"/>
        <dbReference type="ChEBI" id="CHEBI:17568"/>
        <dbReference type="ChEBI" id="CHEBI:43474"/>
        <dbReference type="ChEBI" id="CHEBI:57259"/>
        <dbReference type="EC" id="2.4.2.2"/>
    </reaction>
</comment>
<name>A0A949K8H1_9FIRM</name>
<dbReference type="InterPro" id="IPR018090">
    <property type="entry name" value="Pyrmidine_PPas_bac/euk"/>
</dbReference>
<dbReference type="SUPFAM" id="SSF54680">
    <property type="entry name" value="Pyrimidine nucleoside phosphorylase C-terminal domain"/>
    <property type="match status" value="1"/>
</dbReference>
<dbReference type="Proteomes" id="UP000712157">
    <property type="component" value="Unassembled WGS sequence"/>
</dbReference>
<dbReference type="RefSeq" id="WP_238722487.1">
    <property type="nucleotide sequence ID" value="NZ_JAHQCW010000031.1"/>
</dbReference>
<evidence type="ECO:0000256" key="4">
    <source>
        <dbReference type="ARBA" id="ARBA00011738"/>
    </source>
</evidence>
<dbReference type="InterPro" id="IPR036566">
    <property type="entry name" value="PYNP-like_C_sf"/>
</dbReference>
<comment type="similarity">
    <text evidence="3">Belongs to the thymidine/pyrimidine-nucleoside phosphorylase family.</text>
</comment>
<dbReference type="AlphaFoldDB" id="A0A949K8H1"/>
<keyword evidence="13" id="KW-1185">Reference proteome</keyword>
<dbReference type="InterPro" id="IPR017872">
    <property type="entry name" value="Pyrmidine_PPase_CS"/>
</dbReference>
<dbReference type="GO" id="GO:0006213">
    <property type="term" value="P:pyrimidine nucleoside metabolic process"/>
    <property type="evidence" value="ECO:0007669"/>
    <property type="project" value="InterPro"/>
</dbReference>
<dbReference type="SUPFAM" id="SSF47648">
    <property type="entry name" value="Nucleoside phosphorylase/phosphoribosyltransferase N-terminal domain"/>
    <property type="match status" value="1"/>
</dbReference>
<dbReference type="PROSITE" id="PS00647">
    <property type="entry name" value="THYMID_PHOSPHORYLASE"/>
    <property type="match status" value="1"/>
</dbReference>
<evidence type="ECO:0000259" key="11">
    <source>
        <dbReference type="SMART" id="SM00941"/>
    </source>
</evidence>
<evidence type="ECO:0000256" key="5">
    <source>
        <dbReference type="ARBA" id="ARBA00011889"/>
    </source>
</evidence>
<comment type="catalytic activity">
    <reaction evidence="9">
        <text>uridine + phosphate = alpha-D-ribose 1-phosphate + uracil</text>
        <dbReference type="Rhea" id="RHEA:24388"/>
        <dbReference type="ChEBI" id="CHEBI:16704"/>
        <dbReference type="ChEBI" id="CHEBI:17568"/>
        <dbReference type="ChEBI" id="CHEBI:43474"/>
        <dbReference type="ChEBI" id="CHEBI:57720"/>
        <dbReference type="EC" id="2.4.2.2"/>
    </reaction>
</comment>
<organism evidence="12 13">
    <name type="scientific">Diplocloster agilis</name>
    <dbReference type="NCBI Taxonomy" id="2850323"/>
    <lineage>
        <taxon>Bacteria</taxon>
        <taxon>Bacillati</taxon>
        <taxon>Bacillota</taxon>
        <taxon>Clostridia</taxon>
        <taxon>Lachnospirales</taxon>
        <taxon>Lachnospiraceae</taxon>
        <taxon>Diplocloster</taxon>
    </lineage>
</organism>
<dbReference type="Gene3D" id="3.90.1170.30">
    <property type="entry name" value="Pyrimidine nucleoside phosphorylase-like, C-terminal domain"/>
    <property type="match status" value="1"/>
</dbReference>
<dbReference type="NCBIfam" id="NF004490">
    <property type="entry name" value="PRK05820.1"/>
    <property type="match status" value="1"/>
</dbReference>
<evidence type="ECO:0000256" key="6">
    <source>
        <dbReference type="ARBA" id="ARBA00014680"/>
    </source>
</evidence>
<dbReference type="PANTHER" id="PTHR10515:SF0">
    <property type="entry name" value="THYMIDINE PHOSPHORYLASE"/>
    <property type="match status" value="1"/>
</dbReference>
<evidence type="ECO:0000256" key="3">
    <source>
        <dbReference type="ARBA" id="ARBA00006915"/>
    </source>
</evidence>
<dbReference type="GO" id="GO:0006206">
    <property type="term" value="P:pyrimidine nucleobase metabolic process"/>
    <property type="evidence" value="ECO:0007669"/>
    <property type="project" value="InterPro"/>
</dbReference>
<dbReference type="Pfam" id="PF02885">
    <property type="entry name" value="Glycos_trans_3N"/>
    <property type="match status" value="1"/>
</dbReference>
<keyword evidence="7 12" id="KW-0328">Glycosyltransferase</keyword>
<dbReference type="GO" id="GO:0005829">
    <property type="term" value="C:cytosol"/>
    <property type="evidence" value="ECO:0007669"/>
    <property type="project" value="TreeGrafter"/>
</dbReference>
<dbReference type="Pfam" id="PF00591">
    <property type="entry name" value="Glycos_transf_3"/>
    <property type="match status" value="1"/>
</dbReference>
<comment type="function">
    <text evidence="2">Catalyzes phosphorolysis of the pyrimidine nucleosides uridine, thymidine and 2'-deoxyuridine with the formation of the corresponding pyrimidine base and ribose-1-phosphate.</text>
</comment>
<dbReference type="NCBIfam" id="NF004747">
    <property type="entry name" value="PRK06078.1"/>
    <property type="match status" value="1"/>
</dbReference>
<dbReference type="NCBIfam" id="TIGR02644">
    <property type="entry name" value="Y_phosphoryl"/>
    <property type="match status" value="1"/>
</dbReference>
<dbReference type="GO" id="GO:0009032">
    <property type="term" value="F:thymidine phosphorylase activity"/>
    <property type="evidence" value="ECO:0007669"/>
    <property type="project" value="TreeGrafter"/>
</dbReference>
<dbReference type="EMBL" id="JAHQCW010000031">
    <property type="protein sequence ID" value="MBU9738232.1"/>
    <property type="molecule type" value="Genomic_DNA"/>
</dbReference>
<dbReference type="PIRSF" id="PIRSF000478">
    <property type="entry name" value="TP_PyNP"/>
    <property type="match status" value="1"/>
</dbReference>
<dbReference type="GO" id="GO:0004645">
    <property type="term" value="F:1,4-alpha-oligoglucan phosphorylase activity"/>
    <property type="evidence" value="ECO:0007669"/>
    <property type="project" value="InterPro"/>
</dbReference>
<dbReference type="InterPro" id="IPR000053">
    <property type="entry name" value="Thymidine/pyrmidine_PPase"/>
</dbReference>
<evidence type="ECO:0000256" key="7">
    <source>
        <dbReference type="ARBA" id="ARBA00022676"/>
    </source>
</evidence>
<comment type="subunit">
    <text evidence="4">Homodimer.</text>
</comment>
<gene>
    <name evidence="12" type="ORF">KTH89_16940</name>
</gene>
<dbReference type="InterPro" id="IPR035902">
    <property type="entry name" value="Nuc_phospho_transferase"/>
</dbReference>
<dbReference type="InterPro" id="IPR017459">
    <property type="entry name" value="Glycosyl_Trfase_fam3_N_dom"/>
</dbReference>